<evidence type="ECO:0000313" key="1">
    <source>
        <dbReference type="EMBL" id="JAI05634.1"/>
    </source>
</evidence>
<reference evidence="1" key="1">
    <citation type="submission" date="2014-11" db="EMBL/GenBank/DDBJ databases">
        <authorList>
            <person name="Amaro Gonzalez C."/>
        </authorList>
    </citation>
    <scope>NUCLEOTIDE SEQUENCE</scope>
</reference>
<proteinExistence type="predicted"/>
<accession>A0A0E9XVA4</accession>
<dbReference type="AlphaFoldDB" id="A0A0E9XVA4"/>
<reference evidence="1" key="2">
    <citation type="journal article" date="2015" name="Fish Shellfish Immunol.">
        <title>Early steps in the European eel (Anguilla anguilla)-Vibrio vulnificus interaction in the gills: Role of the RtxA13 toxin.</title>
        <authorList>
            <person name="Callol A."/>
            <person name="Pajuelo D."/>
            <person name="Ebbesson L."/>
            <person name="Teles M."/>
            <person name="MacKenzie S."/>
            <person name="Amaro C."/>
        </authorList>
    </citation>
    <scope>NUCLEOTIDE SEQUENCE</scope>
</reference>
<organism evidence="1">
    <name type="scientific">Anguilla anguilla</name>
    <name type="common">European freshwater eel</name>
    <name type="synonym">Muraena anguilla</name>
    <dbReference type="NCBI Taxonomy" id="7936"/>
    <lineage>
        <taxon>Eukaryota</taxon>
        <taxon>Metazoa</taxon>
        <taxon>Chordata</taxon>
        <taxon>Craniata</taxon>
        <taxon>Vertebrata</taxon>
        <taxon>Euteleostomi</taxon>
        <taxon>Actinopterygii</taxon>
        <taxon>Neopterygii</taxon>
        <taxon>Teleostei</taxon>
        <taxon>Anguilliformes</taxon>
        <taxon>Anguillidae</taxon>
        <taxon>Anguilla</taxon>
    </lineage>
</organism>
<name>A0A0E9XVA4_ANGAN</name>
<dbReference type="EMBL" id="GBXM01002944">
    <property type="protein sequence ID" value="JAI05634.1"/>
    <property type="molecule type" value="Transcribed_RNA"/>
</dbReference>
<sequence>MIPQTKSCCIWGLVCQQSIENNRIYPGSNDKILQRQGQVCESLVTCTRKYIWSHLKYH</sequence>
<protein>
    <submittedName>
        <fullName evidence="1">Uncharacterized protein</fullName>
    </submittedName>
</protein>